<protein>
    <recommendedName>
        <fullName evidence="9">Pyridoxal phosphate phosphatase phospho2</fullName>
    </recommendedName>
</protein>
<dbReference type="Proteomes" id="UP000716291">
    <property type="component" value="Unassembled WGS sequence"/>
</dbReference>
<feature type="binding site" evidence="6">
    <location>
        <position position="6"/>
    </location>
    <ligand>
        <name>Mg(2+)</name>
        <dbReference type="ChEBI" id="CHEBI:18420"/>
    </ligand>
</feature>
<evidence type="ECO:0000313" key="8">
    <source>
        <dbReference type="Proteomes" id="UP000716291"/>
    </source>
</evidence>
<dbReference type="PANTHER" id="PTHR20889">
    <property type="entry name" value="PHOSPHATASE, ORPHAN 1, 2"/>
    <property type="match status" value="1"/>
</dbReference>
<dbReference type="NCBIfam" id="TIGR01488">
    <property type="entry name" value="HAD-SF-IB"/>
    <property type="match status" value="1"/>
</dbReference>
<evidence type="ECO:0000256" key="4">
    <source>
        <dbReference type="ARBA" id="ARBA00022842"/>
    </source>
</evidence>
<gene>
    <name evidence="7" type="ORF">G6F64_010516</name>
</gene>
<dbReference type="Pfam" id="PF06888">
    <property type="entry name" value="Put_Phosphatase"/>
    <property type="match status" value="1"/>
</dbReference>
<evidence type="ECO:0000256" key="1">
    <source>
        <dbReference type="ARBA" id="ARBA00001946"/>
    </source>
</evidence>
<feature type="binding site" evidence="6">
    <location>
        <position position="176"/>
    </location>
    <ligand>
        <name>Mg(2+)</name>
        <dbReference type="ChEBI" id="CHEBI:18420"/>
    </ligand>
</feature>
<dbReference type="EMBL" id="JAANQT010002200">
    <property type="protein sequence ID" value="KAG1302922.1"/>
    <property type="molecule type" value="Genomic_DNA"/>
</dbReference>
<organism evidence="7 8">
    <name type="scientific">Rhizopus oryzae</name>
    <name type="common">Mucormycosis agent</name>
    <name type="synonym">Rhizopus arrhizus var. delemar</name>
    <dbReference type="NCBI Taxonomy" id="64495"/>
    <lineage>
        <taxon>Eukaryota</taxon>
        <taxon>Fungi</taxon>
        <taxon>Fungi incertae sedis</taxon>
        <taxon>Mucoromycota</taxon>
        <taxon>Mucoromycotina</taxon>
        <taxon>Mucoromycetes</taxon>
        <taxon>Mucorales</taxon>
        <taxon>Mucorineae</taxon>
        <taxon>Rhizopodaceae</taxon>
        <taxon>Rhizopus</taxon>
    </lineage>
</organism>
<comment type="cofactor">
    <cofactor evidence="1 6">
        <name>Mg(2+)</name>
        <dbReference type="ChEBI" id="CHEBI:18420"/>
    </cofactor>
</comment>
<evidence type="ECO:0000256" key="5">
    <source>
        <dbReference type="PIRSR" id="PIRSR031051-2"/>
    </source>
</evidence>
<comment type="caution">
    <text evidence="7">The sequence shown here is derived from an EMBL/GenBank/DDBJ whole genome shotgun (WGS) entry which is preliminary data.</text>
</comment>
<evidence type="ECO:0000256" key="3">
    <source>
        <dbReference type="ARBA" id="ARBA00022801"/>
    </source>
</evidence>
<dbReference type="InterPro" id="IPR016965">
    <property type="entry name" value="Pase_PHOSPHO-typ"/>
</dbReference>
<dbReference type="InterPro" id="IPR023214">
    <property type="entry name" value="HAD_sf"/>
</dbReference>
<keyword evidence="2 6" id="KW-0479">Metal-binding</keyword>
<feature type="binding site" evidence="5">
    <location>
        <position position="17"/>
    </location>
    <ligand>
        <name>substrate</name>
    </ligand>
</feature>
<evidence type="ECO:0000256" key="6">
    <source>
        <dbReference type="PIRSR" id="PIRSR031051-3"/>
    </source>
</evidence>
<dbReference type="PIRSF" id="PIRSF031051">
    <property type="entry name" value="PyrdxlP_Pase_PHOSPHO2"/>
    <property type="match status" value="1"/>
</dbReference>
<dbReference type="GO" id="GO:0016791">
    <property type="term" value="F:phosphatase activity"/>
    <property type="evidence" value="ECO:0007669"/>
    <property type="project" value="InterPro"/>
</dbReference>
<proteinExistence type="predicted"/>
<feature type="binding site" evidence="5">
    <location>
        <position position="94"/>
    </location>
    <ligand>
        <name>substrate</name>
    </ligand>
</feature>
<evidence type="ECO:0000313" key="7">
    <source>
        <dbReference type="EMBL" id="KAG1302922.1"/>
    </source>
</evidence>
<dbReference type="OrthoDB" id="10267182at2759"/>
<evidence type="ECO:0000256" key="2">
    <source>
        <dbReference type="ARBA" id="ARBA00022723"/>
    </source>
</evidence>
<dbReference type="SUPFAM" id="SSF56784">
    <property type="entry name" value="HAD-like"/>
    <property type="match status" value="1"/>
</dbReference>
<dbReference type="Gene3D" id="3.40.50.1000">
    <property type="entry name" value="HAD superfamily/HAD-like"/>
    <property type="match status" value="1"/>
</dbReference>
<dbReference type="NCBIfam" id="TIGR01489">
    <property type="entry name" value="DKMTPPase-SF"/>
    <property type="match status" value="1"/>
</dbReference>
<name>A0A9P7BNK5_RHIOR</name>
<sequence>MPILKDLLRSLIEQDSDYWTIYNLSPELWLEVKRNENSMQWTDLMDYALCKLQDDGIAINDIAQNLKTIPFSQEMRNVLMDLKSKEIPVILLSDANTFYIETILTAYDVRDCVTQIITNPAYIDEKGRLRVQRYILASDPQHNCTNPCSVNICKGKELDMLLKKYGPLEKVAYIGDGKNDFCPATRLRYTDMLFMRQEKGLERFFNDEPEEKKRIKSSFVYWINPDTVWKAMPNYFSLQL</sequence>
<reference evidence="7" key="1">
    <citation type="journal article" date="2020" name="Microb. Genom.">
        <title>Genetic diversity of clinical and environmental Mucorales isolates obtained from an investigation of mucormycosis cases among solid organ transplant recipients.</title>
        <authorList>
            <person name="Nguyen M.H."/>
            <person name="Kaul D."/>
            <person name="Muto C."/>
            <person name="Cheng S.J."/>
            <person name="Richter R.A."/>
            <person name="Bruno V.M."/>
            <person name="Liu G."/>
            <person name="Beyhan S."/>
            <person name="Sundermann A.J."/>
            <person name="Mounaud S."/>
            <person name="Pasculle A.W."/>
            <person name="Nierman W.C."/>
            <person name="Driscoll E."/>
            <person name="Cumbie R."/>
            <person name="Clancy C.J."/>
            <person name="Dupont C.L."/>
        </authorList>
    </citation>
    <scope>NUCLEOTIDE SEQUENCE</scope>
    <source>
        <strain evidence="7">GL11</strain>
    </source>
</reference>
<dbReference type="PANTHER" id="PTHR20889:SF12">
    <property type="entry name" value="LP01149P"/>
    <property type="match status" value="1"/>
</dbReference>
<keyword evidence="3" id="KW-0378">Hydrolase</keyword>
<keyword evidence="4 6" id="KW-0460">Magnesium</keyword>
<dbReference type="InterPro" id="IPR006384">
    <property type="entry name" value="HAD_hydro_PyrdxlP_Pase-like"/>
</dbReference>
<dbReference type="GO" id="GO:0046872">
    <property type="term" value="F:metal ion binding"/>
    <property type="evidence" value="ECO:0007669"/>
    <property type="project" value="UniProtKB-KW"/>
</dbReference>
<evidence type="ECO:0008006" key="9">
    <source>
        <dbReference type="Google" id="ProtNLM"/>
    </source>
</evidence>
<accession>A0A9P7BNK5</accession>
<dbReference type="AlphaFoldDB" id="A0A9P7BNK5"/>
<keyword evidence="8" id="KW-1185">Reference proteome</keyword>
<dbReference type="InterPro" id="IPR036412">
    <property type="entry name" value="HAD-like_sf"/>
</dbReference>